<dbReference type="InterPro" id="IPR050127">
    <property type="entry name" value="Serine_Proteases_S1"/>
</dbReference>
<evidence type="ECO:0000256" key="20">
    <source>
        <dbReference type="ARBA" id="ARBA00041306"/>
    </source>
</evidence>
<dbReference type="GO" id="GO:0007596">
    <property type="term" value="P:blood coagulation"/>
    <property type="evidence" value="ECO:0007669"/>
    <property type="project" value="UniProtKB-KW"/>
</dbReference>
<dbReference type="InterPro" id="IPR001314">
    <property type="entry name" value="Peptidase_S1A"/>
</dbReference>
<sequence>FPRSPSAQHHTPALLAKARLPYHQEDTAQPVLGVCGRPEVTVVGRSRILKGTIAPARSFPWQALILSRGRGGGAVVGDRWILTAAGNLVSDAKLISNEKVKASENFDHDIALIKLKRRYTFNSNVMPLCLPPENAIYNAGTPGLVSGFGITENYTISSQLRYIQLPVVDQEKCQRFIDKERVHSKDVSVFTDNMFCAGFPEGGADSCQGDSGGAFVLKNGGQFWAAGIISWGISCGEEGKYGVYTRVDKYTDWVKKTIEENS</sequence>
<evidence type="ECO:0000256" key="21">
    <source>
        <dbReference type="ARBA" id="ARBA00042403"/>
    </source>
</evidence>
<dbReference type="InterPro" id="IPR009003">
    <property type="entry name" value="Peptidase_S1_PA"/>
</dbReference>
<protein>
    <recommendedName>
        <fullName evidence="19">Vitamin K-dependent protein C</fullName>
        <ecNumber evidence="17">3.4.21.4</ecNumber>
        <ecNumber evidence="18">3.4.21.69</ecNumber>
    </recommendedName>
    <alternativeName>
        <fullName evidence="22">Anticoagulant protein C</fullName>
    </alternativeName>
    <alternativeName>
        <fullName evidence="20">Autoprothrombin IIA</fullName>
    </alternativeName>
    <alternativeName>
        <fullName evidence="21">Blood coagulation factor XIV</fullName>
    </alternativeName>
</protein>
<evidence type="ECO:0000256" key="6">
    <source>
        <dbReference type="ARBA" id="ARBA00022696"/>
    </source>
</evidence>
<evidence type="ECO:0000313" key="24">
    <source>
        <dbReference type="Ensembl" id="ENSDCDP00010003838.1"/>
    </source>
</evidence>
<evidence type="ECO:0000256" key="8">
    <source>
        <dbReference type="ARBA" id="ARBA00022824"/>
    </source>
</evidence>
<dbReference type="PANTHER" id="PTHR24264">
    <property type="entry name" value="TRYPSIN-RELATED"/>
    <property type="match status" value="1"/>
</dbReference>
<dbReference type="PANTHER" id="PTHR24264:SF65">
    <property type="entry name" value="SRCR DOMAIN-CONTAINING PROTEIN"/>
    <property type="match status" value="1"/>
</dbReference>
<feature type="domain" description="Peptidase S1" evidence="23">
    <location>
        <begin position="48"/>
        <end position="259"/>
    </location>
</feature>
<keyword evidence="8" id="KW-0256">Endoplasmic reticulum</keyword>
<keyword evidence="12" id="KW-1015">Disulfide bond</keyword>
<keyword evidence="10" id="KW-0333">Golgi apparatus</keyword>
<dbReference type="FunFam" id="2.40.10.10:FF:000011">
    <property type="entry name" value="Coagulation factor X"/>
    <property type="match status" value="1"/>
</dbReference>
<evidence type="ECO:0000256" key="9">
    <source>
        <dbReference type="ARBA" id="ARBA00022825"/>
    </source>
</evidence>
<dbReference type="GO" id="GO:0006508">
    <property type="term" value="P:proteolysis"/>
    <property type="evidence" value="ECO:0007669"/>
    <property type="project" value="UniProtKB-KW"/>
</dbReference>
<dbReference type="SMART" id="SM00020">
    <property type="entry name" value="Tryp_SPc"/>
    <property type="match status" value="1"/>
</dbReference>
<dbReference type="PROSITE" id="PS50240">
    <property type="entry name" value="TRYPSIN_DOM"/>
    <property type="match status" value="1"/>
</dbReference>
<dbReference type="GO" id="GO:0005615">
    <property type="term" value="C:extracellular space"/>
    <property type="evidence" value="ECO:0007669"/>
    <property type="project" value="TreeGrafter"/>
</dbReference>
<comment type="catalytic activity">
    <reaction evidence="14">
        <text>Degradation of blood coagulation factors Va and VIIIa.</text>
        <dbReference type="EC" id="3.4.21.69"/>
    </reaction>
</comment>
<keyword evidence="9" id="KW-0720">Serine protease</keyword>
<evidence type="ECO:0000256" key="3">
    <source>
        <dbReference type="ARBA" id="ARBA00004555"/>
    </source>
</evidence>
<evidence type="ECO:0000256" key="15">
    <source>
        <dbReference type="ARBA" id="ARBA00036320"/>
    </source>
</evidence>
<keyword evidence="6" id="KW-0356">Hemostasis</keyword>
<dbReference type="SUPFAM" id="SSF50494">
    <property type="entry name" value="Trypsin-like serine proteases"/>
    <property type="match status" value="1"/>
</dbReference>
<dbReference type="GO" id="GO:0005794">
    <property type="term" value="C:Golgi apparatus"/>
    <property type="evidence" value="ECO:0007669"/>
    <property type="project" value="UniProtKB-SubCell"/>
</dbReference>
<evidence type="ECO:0000256" key="4">
    <source>
        <dbReference type="ARBA" id="ARBA00022525"/>
    </source>
</evidence>
<evidence type="ECO:0000256" key="18">
    <source>
        <dbReference type="ARBA" id="ARBA00038995"/>
    </source>
</evidence>
<dbReference type="Ensembl" id="ENSDCDT00010003987.1">
    <property type="protein sequence ID" value="ENSDCDP00010003838.1"/>
    <property type="gene ID" value="ENSDCDG00010001748.1"/>
</dbReference>
<evidence type="ECO:0000256" key="14">
    <source>
        <dbReference type="ARBA" id="ARBA00036045"/>
    </source>
</evidence>
<organism evidence="24 25">
    <name type="scientific">Denticeps clupeoides</name>
    <name type="common">denticle herring</name>
    <dbReference type="NCBI Taxonomy" id="299321"/>
    <lineage>
        <taxon>Eukaryota</taxon>
        <taxon>Metazoa</taxon>
        <taxon>Chordata</taxon>
        <taxon>Craniata</taxon>
        <taxon>Vertebrata</taxon>
        <taxon>Euteleostomi</taxon>
        <taxon>Actinopterygii</taxon>
        <taxon>Neopterygii</taxon>
        <taxon>Teleostei</taxon>
        <taxon>Clupei</taxon>
        <taxon>Clupeiformes</taxon>
        <taxon>Denticipitoidei</taxon>
        <taxon>Denticipitidae</taxon>
        <taxon>Denticeps</taxon>
    </lineage>
</organism>
<proteinExistence type="predicted"/>
<dbReference type="GO" id="GO:0005783">
    <property type="term" value="C:endoplasmic reticulum"/>
    <property type="evidence" value="ECO:0007669"/>
    <property type="project" value="UniProtKB-SubCell"/>
</dbReference>
<dbReference type="EC" id="3.4.21.69" evidence="18"/>
<dbReference type="EC" id="3.4.21.4" evidence="17"/>
<evidence type="ECO:0000313" key="25">
    <source>
        <dbReference type="Proteomes" id="UP000694580"/>
    </source>
</evidence>
<dbReference type="GO" id="GO:0004252">
    <property type="term" value="F:serine-type endopeptidase activity"/>
    <property type="evidence" value="ECO:0007669"/>
    <property type="project" value="UniProtKB-EC"/>
</dbReference>
<dbReference type="CDD" id="cd00190">
    <property type="entry name" value="Tryp_SPc"/>
    <property type="match status" value="1"/>
</dbReference>
<dbReference type="Gene3D" id="2.40.10.10">
    <property type="entry name" value="Trypsin-like serine proteases"/>
    <property type="match status" value="3"/>
</dbReference>
<dbReference type="PROSITE" id="PS00135">
    <property type="entry name" value="TRYPSIN_SER"/>
    <property type="match status" value="1"/>
</dbReference>
<evidence type="ECO:0000256" key="2">
    <source>
        <dbReference type="ARBA" id="ARBA00004240"/>
    </source>
</evidence>
<evidence type="ECO:0000256" key="10">
    <source>
        <dbReference type="ARBA" id="ARBA00023034"/>
    </source>
</evidence>
<reference evidence="24 25" key="1">
    <citation type="submission" date="2020-06" db="EMBL/GenBank/DDBJ databases">
        <authorList>
            <consortium name="Wellcome Sanger Institute Data Sharing"/>
        </authorList>
    </citation>
    <scope>NUCLEOTIDE SEQUENCE [LARGE SCALE GENOMIC DNA]</scope>
</reference>
<accession>A0AAY4A3I9</accession>
<keyword evidence="5" id="KW-0645">Protease</keyword>
<dbReference type="GeneTree" id="ENSGT00940000158621"/>
<comment type="function">
    <text evidence="16">Protein C is a vitamin K-dependent serine protease that regulates blood coagulation by inactivating factors Va and VIIIa in the presence of calcium ions and phospholipids. Exerts a protective effect on the endothelial cell barrier function.</text>
</comment>
<reference evidence="24" key="3">
    <citation type="submission" date="2025-09" db="UniProtKB">
        <authorList>
            <consortium name="Ensembl"/>
        </authorList>
    </citation>
    <scope>IDENTIFICATION</scope>
</reference>
<evidence type="ECO:0000256" key="5">
    <source>
        <dbReference type="ARBA" id="ARBA00022670"/>
    </source>
</evidence>
<dbReference type="Proteomes" id="UP000694580">
    <property type="component" value="Chromosome 5"/>
</dbReference>
<name>A0AAY4A3I9_9TELE</name>
<reference evidence="24" key="2">
    <citation type="submission" date="2025-08" db="UniProtKB">
        <authorList>
            <consortium name="Ensembl"/>
        </authorList>
    </citation>
    <scope>IDENTIFICATION</scope>
</reference>
<evidence type="ECO:0000256" key="16">
    <source>
        <dbReference type="ARBA" id="ARBA00037553"/>
    </source>
</evidence>
<evidence type="ECO:0000256" key="12">
    <source>
        <dbReference type="ARBA" id="ARBA00023157"/>
    </source>
</evidence>
<keyword evidence="13" id="KW-0325">Glycoprotein</keyword>
<comment type="catalytic activity">
    <reaction evidence="15">
        <text>Preferential cleavage: Arg-|-Xaa, Lys-|-Xaa.</text>
        <dbReference type="EC" id="3.4.21.4"/>
    </reaction>
</comment>
<keyword evidence="4" id="KW-0964">Secreted</keyword>
<dbReference type="InterPro" id="IPR001254">
    <property type="entry name" value="Trypsin_dom"/>
</dbReference>
<evidence type="ECO:0000259" key="23">
    <source>
        <dbReference type="PROSITE" id="PS50240"/>
    </source>
</evidence>
<evidence type="ECO:0000256" key="19">
    <source>
        <dbReference type="ARBA" id="ARBA00040219"/>
    </source>
</evidence>
<dbReference type="PRINTS" id="PR00722">
    <property type="entry name" value="CHYMOTRYPSIN"/>
</dbReference>
<evidence type="ECO:0000256" key="7">
    <source>
        <dbReference type="ARBA" id="ARBA00022801"/>
    </source>
</evidence>
<keyword evidence="25" id="KW-1185">Reference proteome</keyword>
<dbReference type="InterPro" id="IPR033116">
    <property type="entry name" value="TRYPSIN_SER"/>
</dbReference>
<evidence type="ECO:0000256" key="1">
    <source>
        <dbReference type="ARBA" id="ARBA00004239"/>
    </source>
</evidence>
<evidence type="ECO:0000256" key="13">
    <source>
        <dbReference type="ARBA" id="ARBA00023180"/>
    </source>
</evidence>
<dbReference type="Pfam" id="PF00089">
    <property type="entry name" value="Trypsin"/>
    <property type="match status" value="1"/>
</dbReference>
<evidence type="ECO:0000256" key="11">
    <source>
        <dbReference type="ARBA" id="ARBA00023084"/>
    </source>
</evidence>
<keyword evidence="11" id="KW-0094">Blood coagulation</keyword>
<evidence type="ECO:0000256" key="22">
    <source>
        <dbReference type="ARBA" id="ARBA00042906"/>
    </source>
</evidence>
<keyword evidence="7" id="KW-0378">Hydrolase</keyword>
<dbReference type="InterPro" id="IPR043504">
    <property type="entry name" value="Peptidase_S1_PA_chymotrypsin"/>
</dbReference>
<evidence type="ECO:0000256" key="17">
    <source>
        <dbReference type="ARBA" id="ARBA00038868"/>
    </source>
</evidence>
<comment type="subcellular location">
    <subcellularLocation>
        <location evidence="2">Endoplasmic reticulum</location>
    </subcellularLocation>
    <subcellularLocation>
        <location evidence="3">Golgi apparatus</location>
    </subcellularLocation>
    <subcellularLocation>
        <location evidence="1">Secreted</location>
        <location evidence="1">Extracellular space</location>
    </subcellularLocation>
</comment>
<dbReference type="AlphaFoldDB" id="A0AAY4A3I9"/>